<evidence type="ECO:0000256" key="1">
    <source>
        <dbReference type="ARBA" id="ARBA00004651"/>
    </source>
</evidence>
<dbReference type="EMBL" id="CP109135">
    <property type="protein sequence ID" value="WSD21413.1"/>
    <property type="molecule type" value="Genomic_DNA"/>
</dbReference>
<dbReference type="PANTHER" id="PTHR42718">
    <property type="entry name" value="MAJOR FACILITATOR SUPERFAMILY MULTIDRUG TRANSPORTER MFSC"/>
    <property type="match status" value="1"/>
</dbReference>
<feature type="transmembrane region" description="Helical" evidence="7">
    <location>
        <begin position="186"/>
        <end position="204"/>
    </location>
</feature>
<keyword evidence="10" id="KW-1185">Reference proteome</keyword>
<evidence type="ECO:0000256" key="2">
    <source>
        <dbReference type="ARBA" id="ARBA00022448"/>
    </source>
</evidence>
<evidence type="ECO:0000256" key="3">
    <source>
        <dbReference type="ARBA" id="ARBA00022692"/>
    </source>
</evidence>
<comment type="subcellular location">
    <subcellularLocation>
        <location evidence="1">Cell membrane</location>
        <topology evidence="1">Multi-pass membrane protein</topology>
    </subcellularLocation>
</comment>
<sequence length="520" mass="53081">MACLGVFVGYFPVTTVSVSLPVIQQALGASTADLSWVSDAFVLPVAALILTAGVFGDVHGRKKVFQAGLGFCVLGSAVALTAQSIAQVWVGQALLGVGAAALLPMTLALISHAVPNPRERGKYIGLWTTSMMGSLTVGPLIAGVIVEHVAWRWIYLLSIPLSLITMVIASFVLTESRSSVQRALDWPGQITAALAIVALVYGVIEGGTGSFGDIHVIVALAIAVCSGVAFVLVEQRSASPMLDLSLFRSASFTGSALVVMISFLALIGFFFVLSLYLGMVQQLSTLDAGLRLLVITVPPMVLGTAVGRLMRFLSARVLITGGLVITAVGLLVLTNVGISTSFGSLAWRLALVGLGLGLAFPCITATAVSSVPHHQAGMAAAGNNAFRQVGGALGPAILGALLTGKAVDTLPYHLAAAGVSDATRSQVLGAVDADGLGAVATLPLGRSTGPALEALSQSFLDGLQLCLLVSAVVVLFGAAVAAWLLRPASSQRPAALVAAGGTRPLAADQHPVEAAATDRP</sequence>
<keyword evidence="4 7" id="KW-1133">Transmembrane helix</keyword>
<proteinExistence type="predicted"/>
<feature type="transmembrane region" description="Helical" evidence="7">
    <location>
        <begin position="254"/>
        <end position="277"/>
    </location>
</feature>
<keyword evidence="6" id="KW-0046">Antibiotic resistance</keyword>
<dbReference type="CDD" id="cd17321">
    <property type="entry name" value="MFS_MMR_MDR_like"/>
    <property type="match status" value="1"/>
</dbReference>
<evidence type="ECO:0000313" key="10">
    <source>
        <dbReference type="Proteomes" id="UP001340816"/>
    </source>
</evidence>
<feature type="transmembrane region" description="Helical" evidence="7">
    <location>
        <begin position="152"/>
        <end position="174"/>
    </location>
</feature>
<name>A0ABZ1HVN8_STRPH</name>
<protein>
    <submittedName>
        <fullName evidence="9">MFS transporter</fullName>
    </submittedName>
</protein>
<dbReference type="Gene3D" id="1.20.1250.20">
    <property type="entry name" value="MFS general substrate transporter like domains"/>
    <property type="match status" value="1"/>
</dbReference>
<dbReference type="Pfam" id="PF07690">
    <property type="entry name" value="MFS_1"/>
    <property type="match status" value="1"/>
</dbReference>
<accession>A0ABZ1HVN8</accession>
<feature type="transmembrane region" description="Helical" evidence="7">
    <location>
        <begin position="465"/>
        <end position="485"/>
    </location>
</feature>
<feature type="transmembrane region" description="Helical" evidence="7">
    <location>
        <begin position="67"/>
        <end position="86"/>
    </location>
</feature>
<keyword evidence="3 7" id="KW-0812">Transmembrane</keyword>
<dbReference type="InterPro" id="IPR036259">
    <property type="entry name" value="MFS_trans_sf"/>
</dbReference>
<feature type="domain" description="Major facilitator superfamily (MFS) profile" evidence="8">
    <location>
        <begin position="1"/>
        <end position="489"/>
    </location>
</feature>
<evidence type="ECO:0000256" key="5">
    <source>
        <dbReference type="ARBA" id="ARBA00023136"/>
    </source>
</evidence>
<evidence type="ECO:0000259" key="8">
    <source>
        <dbReference type="PROSITE" id="PS50850"/>
    </source>
</evidence>
<evidence type="ECO:0000256" key="4">
    <source>
        <dbReference type="ARBA" id="ARBA00022989"/>
    </source>
</evidence>
<evidence type="ECO:0000313" key="9">
    <source>
        <dbReference type="EMBL" id="WSD21413.1"/>
    </source>
</evidence>
<keyword evidence="5 7" id="KW-0472">Membrane</keyword>
<evidence type="ECO:0000256" key="6">
    <source>
        <dbReference type="ARBA" id="ARBA00023251"/>
    </source>
</evidence>
<feature type="transmembrane region" description="Helical" evidence="7">
    <location>
        <begin position="123"/>
        <end position="146"/>
    </location>
</feature>
<organism evidence="9 10">
    <name type="scientific">Streptomyces phaeochromogenes</name>
    <dbReference type="NCBI Taxonomy" id="1923"/>
    <lineage>
        <taxon>Bacteria</taxon>
        <taxon>Bacillati</taxon>
        <taxon>Actinomycetota</taxon>
        <taxon>Actinomycetes</taxon>
        <taxon>Kitasatosporales</taxon>
        <taxon>Streptomycetaceae</taxon>
        <taxon>Streptomyces</taxon>
        <taxon>Streptomyces phaeochromogenes group</taxon>
    </lineage>
</organism>
<dbReference type="InterPro" id="IPR011701">
    <property type="entry name" value="MFS"/>
</dbReference>
<feature type="transmembrane region" description="Helical" evidence="7">
    <location>
        <begin position="92"/>
        <end position="111"/>
    </location>
</feature>
<evidence type="ECO:0000256" key="7">
    <source>
        <dbReference type="SAM" id="Phobius"/>
    </source>
</evidence>
<feature type="transmembrane region" description="Helical" evidence="7">
    <location>
        <begin position="345"/>
        <end position="368"/>
    </location>
</feature>
<feature type="transmembrane region" description="Helical" evidence="7">
    <location>
        <begin position="289"/>
        <end position="310"/>
    </location>
</feature>
<feature type="transmembrane region" description="Helical" evidence="7">
    <location>
        <begin position="35"/>
        <end position="55"/>
    </location>
</feature>
<dbReference type="PROSITE" id="PS50850">
    <property type="entry name" value="MFS"/>
    <property type="match status" value="1"/>
</dbReference>
<dbReference type="PANTHER" id="PTHR42718:SF9">
    <property type="entry name" value="MAJOR FACILITATOR SUPERFAMILY MULTIDRUG TRANSPORTER MFSC"/>
    <property type="match status" value="1"/>
</dbReference>
<dbReference type="SUPFAM" id="SSF103473">
    <property type="entry name" value="MFS general substrate transporter"/>
    <property type="match status" value="1"/>
</dbReference>
<feature type="transmembrane region" description="Helical" evidence="7">
    <location>
        <begin position="216"/>
        <end position="233"/>
    </location>
</feature>
<gene>
    <name evidence="9" type="ORF">OHB35_07970</name>
</gene>
<dbReference type="InterPro" id="IPR020846">
    <property type="entry name" value="MFS_dom"/>
</dbReference>
<dbReference type="Proteomes" id="UP001340816">
    <property type="component" value="Chromosome"/>
</dbReference>
<feature type="transmembrane region" description="Helical" evidence="7">
    <location>
        <begin position="317"/>
        <end position="339"/>
    </location>
</feature>
<dbReference type="RefSeq" id="WP_326732894.1">
    <property type="nucleotide sequence ID" value="NZ_CP108134.1"/>
</dbReference>
<keyword evidence="2" id="KW-0813">Transport</keyword>
<reference evidence="9 10" key="1">
    <citation type="submission" date="2022-10" db="EMBL/GenBank/DDBJ databases">
        <title>The complete genomes of actinobacterial strains from the NBC collection.</title>
        <authorList>
            <person name="Joergensen T.S."/>
            <person name="Alvarez Arevalo M."/>
            <person name="Sterndorff E.B."/>
            <person name="Faurdal D."/>
            <person name="Vuksanovic O."/>
            <person name="Mourched A.-S."/>
            <person name="Charusanti P."/>
            <person name="Shaw S."/>
            <person name="Blin K."/>
            <person name="Weber T."/>
        </authorList>
    </citation>
    <scope>NUCLEOTIDE SEQUENCE [LARGE SCALE GENOMIC DNA]</scope>
    <source>
        <strain evidence="9 10">NBC 01752</strain>
    </source>
</reference>